<proteinExistence type="predicted"/>
<keyword evidence="1" id="KW-1185">Reference proteome</keyword>
<evidence type="ECO:0000313" key="1">
    <source>
        <dbReference type="Proteomes" id="UP000675920"/>
    </source>
</evidence>
<gene>
    <name evidence="2" type="primary">gshA</name>
</gene>
<dbReference type="NCBIfam" id="TIGR02049">
    <property type="entry name" value="gshA_ferroox"/>
    <property type="match status" value="1"/>
</dbReference>
<name>A0A8B6X8T4_9BURK</name>
<accession>A0A8B6X8T4</accession>
<dbReference type="AlphaFoldDB" id="A0A8B6X8T4"/>
<dbReference type="RefSeq" id="WP_051378760.1">
    <property type="nucleotide sequence ID" value="NZ_AXWS01000014.1"/>
</dbReference>
<dbReference type="Proteomes" id="UP000675920">
    <property type="component" value="Unplaced"/>
</dbReference>
<sequence>MVPHLVTANPGPILELEKKLLDSNAAIERWFRLQWQAHQPPFYASVDLRNAGFKLAPVDTNLYPGGFNNLSEAMLPLAVHAAQSAIDVICPDARSLLLIPEKHTRNQFYLRNVARLQAILRQTGLDVRLGTMAEDVTEPFRVELPEGIALDIAPVQRHGNRVGLDGFDPCAVLLNNDLSAGTPGILAGIDQLVLPALHAGWTQRRKSKHFAAYDVVVESFSQLLGIDPWLINPYFGRCGEVNFQDKTTANECLESNVEALLFRIRAKYREYGISEKPFVIVKADAGTYGMGIMTVKDPSEVRELNRKQRNKMAVVKDGLQVTEVIIQEGVHTIERVNEGVAEPVVYMIDRYVVGGFYRVHAERGTDENLNAPGMEFVPLPFASDCCMPICTARPGDEAPNRFYMYGVVARLAALAAAVELQMTDPANTAGIVPTLVTEAA</sequence>
<dbReference type="Gene3D" id="3.40.50.11280">
    <property type="entry name" value="Glutamate-cysteine ligase, N-terminal domain"/>
    <property type="match status" value="1"/>
</dbReference>
<evidence type="ECO:0000313" key="2">
    <source>
        <dbReference type="RefSeq" id="WP_051378760.1"/>
    </source>
</evidence>
<dbReference type="InterPro" id="IPR011718">
    <property type="entry name" value="GshA"/>
</dbReference>
<reference evidence="2" key="2">
    <citation type="submission" date="2025-08" db="UniProtKB">
        <authorList>
            <consortium name="RefSeq"/>
        </authorList>
    </citation>
    <scope>IDENTIFICATION</scope>
</reference>
<keyword evidence="2" id="KW-0436">Ligase</keyword>
<dbReference type="GO" id="GO:0004357">
    <property type="term" value="F:glutamate-cysteine ligase activity"/>
    <property type="evidence" value="ECO:0007669"/>
    <property type="project" value="UniProtKB-EC"/>
</dbReference>
<reference evidence="2" key="1">
    <citation type="journal article" date="1996" name="Microbiology">
        <title>The gene for gamma-glutamylcysteine synthetase from Thiobacillus ferrooxidans has low homology to its Escherichia coli equivalent and is linked to the gene for citrate synthase.</title>
        <authorList>
            <person name="Powles R."/>
            <person name="Deane S."/>
            <person name="Rawlings D."/>
        </authorList>
    </citation>
    <scope>NUCLEOTIDE SEQUENCE</scope>
</reference>
<dbReference type="Pfam" id="PF08886">
    <property type="entry name" value="GshA"/>
    <property type="match status" value="1"/>
</dbReference>
<dbReference type="OrthoDB" id="5644489at2"/>
<dbReference type="EC" id="6.3.2.2" evidence="2"/>
<dbReference type="InterPro" id="IPR042520">
    <property type="entry name" value="GshA_N"/>
</dbReference>
<protein>
    <submittedName>
        <fullName evidence="2">Glutamate--cysteine ligase</fullName>
        <ecNumber evidence="2">6.3.2.2</ecNumber>
    </submittedName>
</protein>
<organism evidence="1 2">
    <name type="scientific">Derxia gummosa DSM 723</name>
    <dbReference type="NCBI Taxonomy" id="1121388"/>
    <lineage>
        <taxon>Bacteria</taxon>
        <taxon>Pseudomonadati</taxon>
        <taxon>Pseudomonadota</taxon>
        <taxon>Betaproteobacteria</taxon>
        <taxon>Burkholderiales</taxon>
        <taxon>Alcaligenaceae</taxon>
        <taxon>Derxia</taxon>
    </lineage>
</organism>